<feature type="transmembrane region" description="Helical" evidence="5">
    <location>
        <begin position="346"/>
        <end position="366"/>
    </location>
</feature>
<dbReference type="InterPro" id="IPR005828">
    <property type="entry name" value="MFS_sugar_transport-like"/>
</dbReference>
<evidence type="ECO:0000256" key="4">
    <source>
        <dbReference type="ARBA" id="ARBA00023136"/>
    </source>
</evidence>
<feature type="transmembrane region" description="Helical" evidence="5">
    <location>
        <begin position="87"/>
        <end position="104"/>
    </location>
</feature>
<dbReference type="KEGG" id="soy:115881110"/>
<dbReference type="Gene3D" id="1.20.1250.20">
    <property type="entry name" value="MFS general substrate transporter like domains"/>
    <property type="match status" value="1"/>
</dbReference>
<feature type="transmembrane region" description="Helical" evidence="5">
    <location>
        <begin position="47"/>
        <end position="67"/>
    </location>
</feature>
<dbReference type="PANTHER" id="PTHR48021:SF46">
    <property type="entry name" value="MAJOR FACILITATOR SUPERFAMILY (MFS) PROFILE DOMAIN-CONTAINING PROTEIN"/>
    <property type="match status" value="1"/>
</dbReference>
<feature type="transmembrane region" description="Helical" evidence="5">
    <location>
        <begin position="116"/>
        <end position="132"/>
    </location>
</feature>
<name>A0A6J2XU89_SITOR</name>
<protein>
    <submittedName>
        <fullName evidence="7 8">Facilitated trehalose transporter Tret1-like isoform X1</fullName>
    </submittedName>
</protein>
<evidence type="ECO:0000313" key="7">
    <source>
        <dbReference type="RefSeq" id="XP_030754349.1"/>
    </source>
</evidence>
<keyword evidence="6" id="KW-1185">Reference proteome</keyword>
<sequence>MEQILNREQRAITENVTSTETTYIFEVQENNRLDNLRNNMKTGVWQIFPSVCASLAGIPFGLMLGWPSPTYHTLLQSDSPIPITLDQSAMVAGFLMLGMSFGTLWSSRQIGPGSKYGIVLGNVLVLVGWVIMWQSRDVFWLLGSRFTIGSGYGYALGQIKCYIQEMTDKEMSVVLTKLLTFYALTGFFLAFAIGTFIDFRRYSLISLIITVFILFLAVFLPSTPKELIKTKKLNDAKKLLAFLKPNLDPQQETYSIIEKMSRERGGNAIAEIYRNRELRNNFLRFSMSLFFQQYSGAPPTLVYTEVIFRESHVPFPEYFAIVYAFLFLLANIFGVYVSTKYNKRRVLIFSSCITLFLYICKIFVIYNKVNDKYFSYTTVIIMYLFIIFHTIGLGSIPFTFISNWFPPSCQLFMTKYFTILHCIFALTITKVFQVLLGNFDLYISFCLFLLLTLLAIIFIIIFIPSEYSYQSDIQKIKPNINSDFVEKADIK</sequence>
<keyword evidence="2 5" id="KW-0812">Transmembrane</keyword>
<evidence type="ECO:0000256" key="1">
    <source>
        <dbReference type="ARBA" id="ARBA00004370"/>
    </source>
</evidence>
<evidence type="ECO:0000313" key="8">
    <source>
        <dbReference type="RefSeq" id="XP_030754350.1"/>
    </source>
</evidence>
<keyword evidence="3 5" id="KW-1133">Transmembrane helix</keyword>
<proteinExistence type="predicted"/>
<dbReference type="Proteomes" id="UP000504635">
    <property type="component" value="Unplaced"/>
</dbReference>
<feature type="transmembrane region" description="Helical" evidence="5">
    <location>
        <begin position="138"/>
        <end position="157"/>
    </location>
</feature>
<dbReference type="RefSeq" id="XP_030754349.1">
    <property type="nucleotide sequence ID" value="XM_030898489.1"/>
</dbReference>
<dbReference type="GO" id="GO:0016020">
    <property type="term" value="C:membrane"/>
    <property type="evidence" value="ECO:0007669"/>
    <property type="project" value="UniProtKB-SubCell"/>
</dbReference>
<dbReference type="AlphaFoldDB" id="A0A6J2XU89"/>
<feature type="transmembrane region" description="Helical" evidence="5">
    <location>
        <begin position="417"/>
        <end position="436"/>
    </location>
</feature>
<accession>A0A6J2XU89</accession>
<evidence type="ECO:0000313" key="6">
    <source>
        <dbReference type="Proteomes" id="UP000504635"/>
    </source>
</evidence>
<evidence type="ECO:0000256" key="2">
    <source>
        <dbReference type="ARBA" id="ARBA00022692"/>
    </source>
</evidence>
<dbReference type="GO" id="GO:0022857">
    <property type="term" value="F:transmembrane transporter activity"/>
    <property type="evidence" value="ECO:0007669"/>
    <property type="project" value="InterPro"/>
</dbReference>
<dbReference type="RefSeq" id="XP_030754350.1">
    <property type="nucleotide sequence ID" value="XM_030898490.1"/>
</dbReference>
<gene>
    <name evidence="7 8" type="primary">LOC115881110</name>
</gene>
<evidence type="ECO:0000256" key="5">
    <source>
        <dbReference type="SAM" id="Phobius"/>
    </source>
</evidence>
<evidence type="ECO:0000256" key="3">
    <source>
        <dbReference type="ARBA" id="ARBA00022989"/>
    </source>
</evidence>
<feature type="transmembrane region" description="Helical" evidence="5">
    <location>
        <begin position="178"/>
        <end position="197"/>
    </location>
</feature>
<feature type="transmembrane region" description="Helical" evidence="5">
    <location>
        <begin position="378"/>
        <end position="405"/>
    </location>
</feature>
<comment type="subcellular location">
    <subcellularLocation>
        <location evidence="1">Membrane</location>
    </subcellularLocation>
</comment>
<dbReference type="GeneID" id="115881110"/>
<feature type="transmembrane region" description="Helical" evidence="5">
    <location>
        <begin position="318"/>
        <end position="339"/>
    </location>
</feature>
<dbReference type="InterPro" id="IPR050549">
    <property type="entry name" value="MFS_Trehalose_Transporter"/>
</dbReference>
<dbReference type="SUPFAM" id="SSF103473">
    <property type="entry name" value="MFS general substrate transporter"/>
    <property type="match status" value="1"/>
</dbReference>
<keyword evidence="4 5" id="KW-0472">Membrane</keyword>
<feature type="transmembrane region" description="Helical" evidence="5">
    <location>
        <begin position="442"/>
        <end position="463"/>
    </location>
</feature>
<dbReference type="PANTHER" id="PTHR48021">
    <property type="match status" value="1"/>
</dbReference>
<organism evidence="6 8">
    <name type="scientific">Sitophilus oryzae</name>
    <name type="common">Rice weevil</name>
    <name type="synonym">Curculio oryzae</name>
    <dbReference type="NCBI Taxonomy" id="7048"/>
    <lineage>
        <taxon>Eukaryota</taxon>
        <taxon>Metazoa</taxon>
        <taxon>Ecdysozoa</taxon>
        <taxon>Arthropoda</taxon>
        <taxon>Hexapoda</taxon>
        <taxon>Insecta</taxon>
        <taxon>Pterygota</taxon>
        <taxon>Neoptera</taxon>
        <taxon>Endopterygota</taxon>
        <taxon>Coleoptera</taxon>
        <taxon>Polyphaga</taxon>
        <taxon>Cucujiformia</taxon>
        <taxon>Curculionidae</taxon>
        <taxon>Dryophthorinae</taxon>
        <taxon>Sitophilus</taxon>
    </lineage>
</organism>
<dbReference type="Pfam" id="PF00083">
    <property type="entry name" value="Sugar_tr"/>
    <property type="match status" value="1"/>
</dbReference>
<feature type="transmembrane region" description="Helical" evidence="5">
    <location>
        <begin position="203"/>
        <end position="222"/>
    </location>
</feature>
<dbReference type="InterPro" id="IPR036259">
    <property type="entry name" value="MFS_trans_sf"/>
</dbReference>
<dbReference type="OrthoDB" id="6339427at2759"/>
<reference evidence="7 8" key="1">
    <citation type="submission" date="2025-04" db="UniProtKB">
        <authorList>
            <consortium name="RefSeq"/>
        </authorList>
    </citation>
    <scope>IDENTIFICATION</scope>
    <source>
        <tissue evidence="7 8">Gonads</tissue>
    </source>
</reference>